<dbReference type="InterPro" id="IPR036259">
    <property type="entry name" value="MFS_trans_sf"/>
</dbReference>
<reference evidence="9" key="1">
    <citation type="submission" date="2022-10" db="EMBL/GenBank/DDBJ databases">
        <title>Tapping the CABI collections for fungal endophytes: first genome assemblies for Collariella, Neodidymelliopsis, Ascochyta clinopodiicola, Didymella pomorum, Didymosphaeria variabile, Neocosmospora piperis and Neocucurbitaria cava.</title>
        <authorList>
            <person name="Hill R."/>
        </authorList>
    </citation>
    <scope>NUCLEOTIDE SEQUENCE</scope>
    <source>
        <strain evidence="9">IMI 356814</strain>
    </source>
</reference>
<keyword evidence="10" id="KW-1185">Reference proteome</keyword>
<evidence type="ECO:0000256" key="6">
    <source>
        <dbReference type="ARBA" id="ARBA00023136"/>
    </source>
</evidence>
<sequence>MASVNEVKLNRIQKLLKTLEQRDKPDETSPGSTKNDTLVACTTARSTISCLTETPSFVTEKSMTLRQGIRLYPKAIVWSVHLSMTLVMEGYTTILIPNLFALEPFRQQFGTPQADGKYEINAGWQSALVNGGLVGQIFGLFAAGTLSEKIGYRRTLMVGLVAISLAIFVPYYAKTKVVLLAVYAADVCPVALRAYLTTYVNACWVLGQLMAAIVLRGMISNTTSVWSYRIPFALQWIFPVPISIAVWYAPESPYWLVRQDRIPDARYALHRLRKRSSNETEEEHHYWTCDTIEKMVETDRKEKKLQSGTRYWDCFKGIDRRRTEIACMCWTIQTLCGGSIMGFSTYFFEQAGLSSRHAFTLSLGQFALGLVGVIISWALMVYFGRRTLYLSGQALMFMILLLIGILACVPQKHTTIKASPAPGAIASSASKTANVHPSALNWVIASLLLIFTLTYDATVGPICYSLVSEIPSTRLRSKTIVLPRNSYNISGIITLFITPRMLNSTAWGWGAKAGFVWAATSLVGIAWSWWRLPEPNGRTYDDLDELFERKIPARKFRTTGLLEKSTEQEGRQD</sequence>
<evidence type="ECO:0000313" key="10">
    <source>
        <dbReference type="Proteomes" id="UP001140560"/>
    </source>
</evidence>
<dbReference type="PANTHER" id="PTHR48022">
    <property type="entry name" value="PLASTIDIC GLUCOSE TRANSPORTER 4"/>
    <property type="match status" value="1"/>
</dbReference>
<keyword evidence="3 7" id="KW-0813">Transport</keyword>
<dbReference type="FunFam" id="1.20.1250.20:FF:000078">
    <property type="entry name" value="MFS maltose transporter, putative"/>
    <property type="match status" value="1"/>
</dbReference>
<gene>
    <name evidence="9" type="ORF">N0V83_003401</name>
</gene>
<feature type="transmembrane region" description="Helical" evidence="8">
    <location>
        <begin position="325"/>
        <end position="347"/>
    </location>
</feature>
<feature type="transmembrane region" description="Helical" evidence="8">
    <location>
        <begin position="359"/>
        <end position="381"/>
    </location>
</feature>
<comment type="similarity">
    <text evidence="2 7">Belongs to the major facilitator superfamily. Sugar transporter (TC 2.A.1.1) family.</text>
</comment>
<proteinExistence type="inferred from homology"/>
<comment type="caution">
    <text evidence="9">The sequence shown here is derived from an EMBL/GenBank/DDBJ whole genome shotgun (WGS) entry which is preliminary data.</text>
</comment>
<dbReference type="GO" id="GO:0016020">
    <property type="term" value="C:membrane"/>
    <property type="evidence" value="ECO:0007669"/>
    <property type="project" value="UniProtKB-SubCell"/>
</dbReference>
<feature type="transmembrane region" description="Helical" evidence="8">
    <location>
        <begin position="442"/>
        <end position="464"/>
    </location>
</feature>
<dbReference type="EMBL" id="JAPEUY010000005">
    <property type="protein sequence ID" value="KAJ4373110.1"/>
    <property type="molecule type" value="Genomic_DNA"/>
</dbReference>
<evidence type="ECO:0000256" key="2">
    <source>
        <dbReference type="ARBA" id="ARBA00010992"/>
    </source>
</evidence>
<dbReference type="InterPro" id="IPR050360">
    <property type="entry name" value="MFS_Sugar_Transporters"/>
</dbReference>
<organism evidence="9 10">
    <name type="scientific">Neocucurbitaria cava</name>
    <dbReference type="NCBI Taxonomy" id="798079"/>
    <lineage>
        <taxon>Eukaryota</taxon>
        <taxon>Fungi</taxon>
        <taxon>Dikarya</taxon>
        <taxon>Ascomycota</taxon>
        <taxon>Pezizomycotina</taxon>
        <taxon>Dothideomycetes</taxon>
        <taxon>Pleosporomycetidae</taxon>
        <taxon>Pleosporales</taxon>
        <taxon>Pleosporineae</taxon>
        <taxon>Cucurbitariaceae</taxon>
        <taxon>Neocucurbitaria</taxon>
    </lineage>
</organism>
<dbReference type="OrthoDB" id="6612291at2759"/>
<feature type="transmembrane region" description="Helical" evidence="8">
    <location>
        <begin position="122"/>
        <end position="143"/>
    </location>
</feature>
<keyword evidence="5 8" id="KW-1133">Transmembrane helix</keyword>
<dbReference type="SUPFAM" id="SSF103473">
    <property type="entry name" value="MFS general substrate transporter"/>
    <property type="match status" value="1"/>
</dbReference>
<dbReference type="NCBIfam" id="TIGR00879">
    <property type="entry name" value="SP"/>
    <property type="match status" value="1"/>
</dbReference>
<feature type="transmembrane region" description="Helical" evidence="8">
    <location>
        <begin position="485"/>
        <end position="502"/>
    </location>
</feature>
<name>A0A9W9CP92_9PLEO</name>
<dbReference type="InterPro" id="IPR005828">
    <property type="entry name" value="MFS_sugar_transport-like"/>
</dbReference>
<evidence type="ECO:0008006" key="11">
    <source>
        <dbReference type="Google" id="ProtNLM"/>
    </source>
</evidence>
<dbReference type="PANTHER" id="PTHR48022:SF5">
    <property type="entry name" value="ALPHA-GLUCOSIDES PERMEASE MPH2-RELATED"/>
    <property type="match status" value="1"/>
</dbReference>
<evidence type="ECO:0000256" key="8">
    <source>
        <dbReference type="SAM" id="Phobius"/>
    </source>
</evidence>
<evidence type="ECO:0000256" key="3">
    <source>
        <dbReference type="ARBA" id="ARBA00022448"/>
    </source>
</evidence>
<evidence type="ECO:0000256" key="4">
    <source>
        <dbReference type="ARBA" id="ARBA00022692"/>
    </source>
</evidence>
<feature type="transmembrane region" description="Helical" evidence="8">
    <location>
        <begin position="75"/>
        <end position="102"/>
    </location>
</feature>
<evidence type="ECO:0000313" key="9">
    <source>
        <dbReference type="EMBL" id="KAJ4373110.1"/>
    </source>
</evidence>
<feature type="transmembrane region" description="Helical" evidence="8">
    <location>
        <begin position="232"/>
        <end position="249"/>
    </location>
</feature>
<dbReference type="Proteomes" id="UP001140560">
    <property type="component" value="Unassembled WGS sequence"/>
</dbReference>
<feature type="transmembrane region" description="Helical" evidence="8">
    <location>
        <begin position="388"/>
        <end position="407"/>
    </location>
</feature>
<accession>A0A9W9CP92</accession>
<dbReference type="Gene3D" id="1.20.1250.20">
    <property type="entry name" value="MFS general substrate transporter like domains"/>
    <property type="match status" value="1"/>
</dbReference>
<protein>
    <recommendedName>
        <fullName evidence="11">Major facilitator superfamily (MFS) profile domain-containing protein</fullName>
    </recommendedName>
</protein>
<dbReference type="GO" id="GO:0005351">
    <property type="term" value="F:carbohydrate:proton symporter activity"/>
    <property type="evidence" value="ECO:0007669"/>
    <property type="project" value="TreeGrafter"/>
</dbReference>
<feature type="transmembrane region" description="Helical" evidence="8">
    <location>
        <begin position="203"/>
        <end position="220"/>
    </location>
</feature>
<dbReference type="AlphaFoldDB" id="A0A9W9CP92"/>
<keyword evidence="6 8" id="KW-0472">Membrane</keyword>
<dbReference type="Pfam" id="PF00083">
    <property type="entry name" value="Sugar_tr"/>
    <property type="match status" value="1"/>
</dbReference>
<evidence type="ECO:0000256" key="5">
    <source>
        <dbReference type="ARBA" id="ARBA00022989"/>
    </source>
</evidence>
<keyword evidence="4 8" id="KW-0812">Transmembrane</keyword>
<evidence type="ECO:0000256" key="7">
    <source>
        <dbReference type="RuleBase" id="RU003346"/>
    </source>
</evidence>
<dbReference type="InterPro" id="IPR003663">
    <property type="entry name" value="Sugar/inositol_transpt"/>
</dbReference>
<feature type="transmembrane region" description="Helical" evidence="8">
    <location>
        <begin position="155"/>
        <end position="172"/>
    </location>
</feature>
<comment type="subcellular location">
    <subcellularLocation>
        <location evidence="1">Membrane</location>
        <topology evidence="1">Multi-pass membrane protein</topology>
    </subcellularLocation>
</comment>
<evidence type="ECO:0000256" key="1">
    <source>
        <dbReference type="ARBA" id="ARBA00004141"/>
    </source>
</evidence>
<feature type="transmembrane region" description="Helical" evidence="8">
    <location>
        <begin position="514"/>
        <end position="530"/>
    </location>
</feature>
<feature type="transmembrane region" description="Helical" evidence="8">
    <location>
        <begin position="178"/>
        <end position="196"/>
    </location>
</feature>